<feature type="transmembrane region" description="Helical" evidence="1">
    <location>
        <begin position="15"/>
        <end position="35"/>
    </location>
</feature>
<keyword evidence="3" id="KW-1185">Reference proteome</keyword>
<protein>
    <submittedName>
        <fullName evidence="2">Uncharacterized protein</fullName>
    </submittedName>
</protein>
<keyword evidence="1" id="KW-0472">Membrane</keyword>
<proteinExistence type="predicted"/>
<reference evidence="2 3" key="1">
    <citation type="submission" date="2020-03" db="EMBL/GenBank/DDBJ databases">
        <title>Dissostichus mawsoni Genome sequencing and assembly.</title>
        <authorList>
            <person name="Park H."/>
        </authorList>
    </citation>
    <scope>NUCLEOTIDE SEQUENCE [LARGE SCALE GENOMIC DNA]</scope>
    <source>
        <strain evidence="2">DM0001</strain>
        <tissue evidence="2">Muscle</tissue>
    </source>
</reference>
<keyword evidence="1" id="KW-0812">Transmembrane</keyword>
<dbReference type="EMBL" id="JAAKFY010000018">
    <property type="protein sequence ID" value="KAF3843120.1"/>
    <property type="molecule type" value="Genomic_DNA"/>
</dbReference>
<dbReference type="Proteomes" id="UP000518266">
    <property type="component" value="Unassembled WGS sequence"/>
</dbReference>
<name>A0A7J5Y1A2_DISMA</name>
<sequence>MLMSSSLVLHLFKEFVGGVFIAVLLHLGQVTLLWSHRCIDLQTHREGFSVTQKENTIVQTNCCIPHTHLFKTPFLYLDHTVVNRSILFLSQHHQGDDDDGCYDNPSNHKSNNGPLIGSNILSEKHLQLIGKRRTDISAGPEIKDTIMVDEAQSVQAGLHGGRAVGLVWHQGVVTRGYLLRQLCLDSLHQNSWEAKGESECETQHDDRWCARPDLCSFLGIDCADMLVMFQRVLPVLLLGTDVLLQQGQHLTSLGGAEVGLQGAEVIFQSQASVAVEQSLHPGHVGLHQLLPLSSCLPLQSLHLLLEVLQKKNILQFEMFTLYA</sequence>
<evidence type="ECO:0000313" key="3">
    <source>
        <dbReference type="Proteomes" id="UP000518266"/>
    </source>
</evidence>
<accession>A0A7J5Y1A2</accession>
<evidence type="ECO:0000313" key="2">
    <source>
        <dbReference type="EMBL" id="KAF3843120.1"/>
    </source>
</evidence>
<keyword evidence="1" id="KW-1133">Transmembrane helix</keyword>
<organism evidence="2 3">
    <name type="scientific">Dissostichus mawsoni</name>
    <name type="common">Antarctic cod</name>
    <dbReference type="NCBI Taxonomy" id="36200"/>
    <lineage>
        <taxon>Eukaryota</taxon>
        <taxon>Metazoa</taxon>
        <taxon>Chordata</taxon>
        <taxon>Craniata</taxon>
        <taxon>Vertebrata</taxon>
        <taxon>Euteleostomi</taxon>
        <taxon>Actinopterygii</taxon>
        <taxon>Neopterygii</taxon>
        <taxon>Teleostei</taxon>
        <taxon>Neoteleostei</taxon>
        <taxon>Acanthomorphata</taxon>
        <taxon>Eupercaria</taxon>
        <taxon>Perciformes</taxon>
        <taxon>Notothenioidei</taxon>
        <taxon>Nototheniidae</taxon>
        <taxon>Dissostichus</taxon>
    </lineage>
</organism>
<gene>
    <name evidence="2" type="ORF">F7725_001969</name>
</gene>
<comment type="caution">
    <text evidence="2">The sequence shown here is derived from an EMBL/GenBank/DDBJ whole genome shotgun (WGS) entry which is preliminary data.</text>
</comment>
<dbReference type="AlphaFoldDB" id="A0A7J5Y1A2"/>
<evidence type="ECO:0000256" key="1">
    <source>
        <dbReference type="SAM" id="Phobius"/>
    </source>
</evidence>